<comment type="subcellular location">
    <subcellularLocation>
        <location evidence="1">Nucleus</location>
    </subcellularLocation>
</comment>
<dbReference type="CDD" id="cd20384">
    <property type="entry name" value="Tudor_ZGPAT"/>
    <property type="match status" value="1"/>
</dbReference>
<dbReference type="Proteomes" id="UP000007241">
    <property type="component" value="Unassembled WGS sequence"/>
</dbReference>
<keyword evidence="4" id="KW-0862">Zinc</keyword>
<protein>
    <recommendedName>
        <fullName evidence="8">G-patch domain-containing protein</fullName>
    </recommendedName>
</protein>
<dbReference type="OrthoDB" id="4822at2759"/>
<dbReference type="EMBL" id="GL882879">
    <property type="protein sequence ID" value="EGF84412.1"/>
    <property type="molecule type" value="Genomic_DNA"/>
</dbReference>
<dbReference type="AlphaFoldDB" id="F4NUH3"/>
<evidence type="ECO:0000256" key="7">
    <source>
        <dbReference type="SAM" id="MobiDB-lite"/>
    </source>
</evidence>
<dbReference type="GO" id="GO:0000122">
    <property type="term" value="P:negative regulation of transcription by RNA polymerase II"/>
    <property type="evidence" value="ECO:0000318"/>
    <property type="project" value="GO_Central"/>
</dbReference>
<dbReference type="PANTHER" id="PTHR46297">
    <property type="entry name" value="ZINC FINGER CCCH-TYPE WITH G PATCH DOMAIN-CONTAINING PROTEIN"/>
    <property type="match status" value="1"/>
</dbReference>
<keyword evidence="10" id="KW-1185">Reference proteome</keyword>
<dbReference type="Pfam" id="PF01585">
    <property type="entry name" value="G-patch"/>
    <property type="match status" value="1"/>
</dbReference>
<gene>
    <name evidence="9" type="ORF">BATDEDRAFT_22440</name>
</gene>
<dbReference type="GO" id="GO:0001227">
    <property type="term" value="F:DNA-binding transcription repressor activity, RNA polymerase II-specific"/>
    <property type="evidence" value="ECO:0000318"/>
    <property type="project" value="GO_Central"/>
</dbReference>
<dbReference type="InParanoid" id="F4NUH3"/>
<keyword evidence="5" id="KW-0238">DNA-binding</keyword>
<accession>F4NUH3</accession>
<evidence type="ECO:0000259" key="8">
    <source>
        <dbReference type="PROSITE" id="PS50174"/>
    </source>
</evidence>
<dbReference type="GO" id="GO:0000978">
    <property type="term" value="F:RNA polymerase II cis-regulatory region sequence-specific DNA binding"/>
    <property type="evidence" value="ECO:0000318"/>
    <property type="project" value="GO_Central"/>
</dbReference>
<feature type="compositionally biased region" description="Low complexity" evidence="7">
    <location>
        <begin position="395"/>
        <end position="423"/>
    </location>
</feature>
<feature type="region of interest" description="Disordered" evidence="7">
    <location>
        <begin position="394"/>
        <end position="424"/>
    </location>
</feature>
<evidence type="ECO:0000256" key="1">
    <source>
        <dbReference type="ARBA" id="ARBA00004123"/>
    </source>
</evidence>
<dbReference type="GO" id="GO:0008270">
    <property type="term" value="F:zinc ion binding"/>
    <property type="evidence" value="ECO:0007669"/>
    <property type="project" value="UniProtKB-KW"/>
</dbReference>
<evidence type="ECO:0000256" key="4">
    <source>
        <dbReference type="ARBA" id="ARBA00022833"/>
    </source>
</evidence>
<dbReference type="HOGENOM" id="CLU_546246_0_0_1"/>
<proteinExistence type="predicted"/>
<evidence type="ECO:0000256" key="2">
    <source>
        <dbReference type="ARBA" id="ARBA00022723"/>
    </source>
</evidence>
<dbReference type="GO" id="GO:0005634">
    <property type="term" value="C:nucleus"/>
    <property type="evidence" value="ECO:0000318"/>
    <property type="project" value="GO_Central"/>
</dbReference>
<evidence type="ECO:0000256" key="5">
    <source>
        <dbReference type="ARBA" id="ARBA00023125"/>
    </source>
</evidence>
<reference evidence="9 10" key="1">
    <citation type="submission" date="2009-12" db="EMBL/GenBank/DDBJ databases">
        <title>The draft genome of Batrachochytrium dendrobatidis.</title>
        <authorList>
            <consortium name="US DOE Joint Genome Institute (JGI-PGF)"/>
            <person name="Kuo A."/>
            <person name="Salamov A."/>
            <person name="Schmutz J."/>
            <person name="Lucas S."/>
            <person name="Pitluck S."/>
            <person name="Rosenblum E."/>
            <person name="Stajich J."/>
            <person name="Eisen M."/>
            <person name="Grigoriev I.V."/>
        </authorList>
    </citation>
    <scope>NUCLEOTIDE SEQUENCE [LARGE SCALE GENOMIC DNA]</scope>
    <source>
        <strain evidence="10">JAM81 / FGSC 10211</strain>
    </source>
</reference>
<dbReference type="InterPro" id="IPR000467">
    <property type="entry name" value="G_patch_dom"/>
</dbReference>
<dbReference type="PANTHER" id="PTHR46297:SF1">
    <property type="entry name" value="ZINC FINGER CCCH-TYPE WITH G PATCH DOMAIN-CONTAINING PROTEIN"/>
    <property type="match status" value="1"/>
</dbReference>
<feature type="region of interest" description="Disordered" evidence="7">
    <location>
        <begin position="332"/>
        <end position="368"/>
    </location>
</feature>
<evidence type="ECO:0000313" key="10">
    <source>
        <dbReference type="Proteomes" id="UP000007241"/>
    </source>
</evidence>
<feature type="compositionally biased region" description="Basic and acidic residues" evidence="7">
    <location>
        <begin position="349"/>
        <end position="368"/>
    </location>
</feature>
<dbReference type="GeneID" id="18237942"/>
<evidence type="ECO:0000256" key="3">
    <source>
        <dbReference type="ARBA" id="ARBA00022771"/>
    </source>
</evidence>
<organism evidence="9 10">
    <name type="scientific">Batrachochytrium dendrobatidis (strain JAM81 / FGSC 10211)</name>
    <name type="common">Frog chytrid fungus</name>
    <dbReference type="NCBI Taxonomy" id="684364"/>
    <lineage>
        <taxon>Eukaryota</taxon>
        <taxon>Fungi</taxon>
        <taxon>Fungi incertae sedis</taxon>
        <taxon>Chytridiomycota</taxon>
        <taxon>Chytridiomycota incertae sedis</taxon>
        <taxon>Chytridiomycetes</taxon>
        <taxon>Rhizophydiales</taxon>
        <taxon>Rhizophydiales incertae sedis</taxon>
        <taxon>Batrachochytrium</taxon>
    </lineage>
</organism>
<feature type="domain" description="G-patch" evidence="8">
    <location>
        <begin position="292"/>
        <end position="338"/>
    </location>
</feature>
<dbReference type="OMA" id="QYTRGIG"/>
<keyword evidence="6" id="KW-0539">Nucleus</keyword>
<evidence type="ECO:0000256" key="6">
    <source>
        <dbReference type="ARBA" id="ARBA00023242"/>
    </source>
</evidence>
<keyword evidence="2" id="KW-0479">Metal-binding</keyword>
<sequence>MNIARQELVAARHHLQELANLQQLLLQNDIALPPQPTLDSPDIQYVHDVTHPDIEDSATSACATNTCNFTAGSLCCAPFTMPNSSHTYYLLATIMSIQSESKQNSSDIDSQMKSNHSDSTATVMLLTPMTLESCPCQNLNACSGDCNRSHGITLPLSVLQDSSTLDYEAILSGAEPRVLAKFSDGLYYNAMIGSIRESDVLVEFSDYTGDIHNVAFEDLLPILNIDSSFLSHTHQSSKTDLGNAVSSLSEVFYDSQDDDSTHQDSDSDDFLDNTVHVRKLANTEFGAWEIHTKGIGSRLMAKMGYRVGSGLGAAGNGILEPVEVKVYLPGRGVGHADIPQKKKRKRKNARYDSKNRHTSQNHEDTEKPDVFSFINTLNGASQSAASSLNIKSSMDSDQSLSNASQNSSLTSTSVTDTTKNKTSSHLRIIQIQQETQKLNAELKRATEGLLRNRGDPRLKEIYQYKISHIKVHIDQLSHEGSKSSNALKRERIKKSMMEF</sequence>
<dbReference type="PROSITE" id="PS50174">
    <property type="entry name" value="G_PATCH"/>
    <property type="match status" value="1"/>
</dbReference>
<dbReference type="SMART" id="SM00443">
    <property type="entry name" value="G_patch"/>
    <property type="match status" value="1"/>
</dbReference>
<name>F4NUH3_BATDJ</name>
<evidence type="ECO:0000313" key="9">
    <source>
        <dbReference type="EMBL" id="EGF84412.1"/>
    </source>
</evidence>
<keyword evidence="3" id="KW-0863">Zinc-finger</keyword>
<dbReference type="RefSeq" id="XP_006675569.1">
    <property type="nucleotide sequence ID" value="XM_006675506.1"/>
</dbReference>
<dbReference type="STRING" id="684364.F4NUH3"/>
<dbReference type="Gene3D" id="2.30.30.140">
    <property type="match status" value="1"/>
</dbReference>